<dbReference type="Pfam" id="PF13649">
    <property type="entry name" value="Methyltransf_25"/>
    <property type="match status" value="1"/>
</dbReference>
<evidence type="ECO:0000313" key="4">
    <source>
        <dbReference type="Proteomes" id="UP001190700"/>
    </source>
</evidence>
<dbReference type="CDD" id="cd02440">
    <property type="entry name" value="AdoMet_MTases"/>
    <property type="match status" value="1"/>
</dbReference>
<reference evidence="3 4" key="1">
    <citation type="journal article" date="2015" name="Genome Biol. Evol.">
        <title>Comparative Genomics of a Bacterivorous Green Alga Reveals Evolutionary Causalities and Consequences of Phago-Mixotrophic Mode of Nutrition.</title>
        <authorList>
            <person name="Burns J.A."/>
            <person name="Paasch A."/>
            <person name="Narechania A."/>
            <person name="Kim E."/>
        </authorList>
    </citation>
    <scope>NUCLEOTIDE SEQUENCE [LARGE SCALE GENOMIC DNA]</scope>
    <source>
        <strain evidence="3 4">PLY_AMNH</strain>
    </source>
</reference>
<dbReference type="InterPro" id="IPR041698">
    <property type="entry name" value="Methyltransf_25"/>
</dbReference>
<feature type="domain" description="Methyltransferase" evidence="2">
    <location>
        <begin position="111"/>
        <end position="210"/>
    </location>
</feature>
<name>A0AAE0LDL9_9CHLO</name>
<dbReference type="PANTHER" id="PTHR43591:SF24">
    <property type="entry name" value="2-METHOXY-6-POLYPRENYL-1,4-BENZOQUINOL METHYLASE, MITOCHONDRIAL"/>
    <property type="match status" value="1"/>
</dbReference>
<dbReference type="SUPFAM" id="SSF53335">
    <property type="entry name" value="S-adenosyl-L-methionine-dependent methyltransferases"/>
    <property type="match status" value="1"/>
</dbReference>
<accession>A0AAE0LDL9</accession>
<dbReference type="Gene3D" id="3.40.50.150">
    <property type="entry name" value="Vaccinia Virus protein VP39"/>
    <property type="match status" value="1"/>
</dbReference>
<dbReference type="Proteomes" id="UP001190700">
    <property type="component" value="Unassembled WGS sequence"/>
</dbReference>
<dbReference type="AlphaFoldDB" id="A0AAE0LDL9"/>
<feature type="region of interest" description="Disordered" evidence="1">
    <location>
        <begin position="1"/>
        <end position="37"/>
    </location>
</feature>
<dbReference type="EMBL" id="LGRX02004210">
    <property type="protein sequence ID" value="KAK3280895.1"/>
    <property type="molecule type" value="Genomic_DNA"/>
</dbReference>
<comment type="caution">
    <text evidence="3">The sequence shown here is derived from an EMBL/GenBank/DDBJ whole genome shotgun (WGS) entry which is preliminary data.</text>
</comment>
<proteinExistence type="predicted"/>
<evidence type="ECO:0000256" key="1">
    <source>
        <dbReference type="SAM" id="MobiDB-lite"/>
    </source>
</evidence>
<evidence type="ECO:0000259" key="2">
    <source>
        <dbReference type="Pfam" id="PF13649"/>
    </source>
</evidence>
<sequence>MLKSPFTARTRDGHVLTSRHQVGSQGAHSSTPQHWASHTFRKQTSTVRFSYIFSSKRSLFATHANDDNAAIYSEDPTLYDLAFSFRDFSQEVDFLLEAAAQRSATGKPPAVLELAAGPGRHAIEFARRGLEVVALDCEESMVELGRQRAKEAGVELKYVKADMSDFDAVPTQDGKVSLACLLLGSSCHLLTNDAIIACFKSTASVLAKDGVFVVECPHPNEVFGVGDMTGDAWDVERGDETLLVEWGREGDYFDPITQVLERTVGFSMLGKDGAVLSSREDIVKQRLSTAVEIDALARASGLQVDGFYGSMDLAIPLDMEDEAFRMVVVMRPSDGEL</sequence>
<keyword evidence="4" id="KW-1185">Reference proteome</keyword>
<dbReference type="PANTHER" id="PTHR43591">
    <property type="entry name" value="METHYLTRANSFERASE"/>
    <property type="match status" value="1"/>
</dbReference>
<dbReference type="InterPro" id="IPR029063">
    <property type="entry name" value="SAM-dependent_MTases_sf"/>
</dbReference>
<evidence type="ECO:0000313" key="3">
    <source>
        <dbReference type="EMBL" id="KAK3280895.1"/>
    </source>
</evidence>
<protein>
    <recommendedName>
        <fullName evidence="2">Methyltransferase domain-containing protein</fullName>
    </recommendedName>
</protein>
<dbReference type="GO" id="GO:0008168">
    <property type="term" value="F:methyltransferase activity"/>
    <property type="evidence" value="ECO:0007669"/>
    <property type="project" value="TreeGrafter"/>
</dbReference>
<feature type="compositionally biased region" description="Polar residues" evidence="1">
    <location>
        <begin position="18"/>
        <end position="37"/>
    </location>
</feature>
<organism evidence="3 4">
    <name type="scientific">Cymbomonas tetramitiformis</name>
    <dbReference type="NCBI Taxonomy" id="36881"/>
    <lineage>
        <taxon>Eukaryota</taxon>
        <taxon>Viridiplantae</taxon>
        <taxon>Chlorophyta</taxon>
        <taxon>Pyramimonadophyceae</taxon>
        <taxon>Pyramimonadales</taxon>
        <taxon>Pyramimonadaceae</taxon>
        <taxon>Cymbomonas</taxon>
    </lineage>
</organism>
<gene>
    <name evidence="3" type="ORF">CYMTET_11297</name>
</gene>
<dbReference type="Gene3D" id="2.20.25.110">
    <property type="entry name" value="S-adenosyl-L-methionine-dependent methyltransferases"/>
    <property type="match status" value="1"/>
</dbReference>